<dbReference type="Pfam" id="PF26363">
    <property type="entry name" value="Phospholipase-like"/>
    <property type="match status" value="1"/>
</dbReference>
<sequence length="928" mass="102662">MSNQFGAYKIYAQLAQDAYLDDKQQKGQLGDWKFEGAIHNSFTGFDIAVYSNGNEKVIAFRGTDLTWKRPINTIEDLINDIQLAIWGDENFQSRFDLKNLYNELAEQGYISSTDKIVVTGHSLGGYLAQLFTIANEDKISHTYTYNAPGLGGARLNFLRLFGIESPIKYNSKITDIVAKDFANLIHEVGMNIGEYIEVSGDSHGIKDLTQILYFYDMAISNGASENVVTNYLSGFYNTPNSLFSGSVAKTAQSTISQIEQIVGKANGANDIIEICNAYENNNVKFNLDLISPTSSVTSFFSGSNLSTPALYALVNLNPFIVSGVNSNAYSELEKYKDEYSGNYVSDKAKMLEALLGKSNSSAYYSDLQTGKIYHSETIVDDATTDEYIVANKGFFFGTNSNDIITGKLGENFIDTRKENFIYTLAGDDTITLTSGSNYIEAGSGSDYIDLSGIKDTNSTNTIYADLKDSKDDKDSGNDTIIGSAGKDTMYGGSGYNTYKAGDGDTIEDDDKGQGSVYFNSNSPLTGGTYDKDKGCYVGGIYEYHLNGNTLIVTDTAKNESITINNYSKKDKSLGIDLIEADEIDIIISNATVTEGDESEPNKDGKAPYNTSIGIKLSRELKEDEFIIIQKYNYEKQSTELVLFGTLPQDYDTSLFKSLLSDNKTLDFSWYGNKTKEEDRKYCVGGVNIFAKSDNLTIRDIKPGYVTIKDDDKDPNDDKPETYDPLAIDLNNDGIKGTNLDYKINFDLDNNGFKEATSWIDNNDAFITIDKNNNGAIDNGSELFGNKSISNNAYAYTNPNAKNGFEALSEFDSNNDGIIDEKDKEFTNLLLWQDKNSNGISETDELIKLSDKVKSINLNYTKNGQTEISSATLNDNTEVKVQDMYFNVDLKKTEEIIDENQIPFEIKSLPNVKAFGNLKEFANLNLLVA</sequence>
<gene>
    <name evidence="1" type="ordered locus">CHAB381_1194</name>
</gene>
<organism evidence="1 2">
    <name type="scientific">Campylobacter hominis (strain ATCC BAA-381 / DSM 21671 / CCUG 45161 / LMG 19568 / NCTC 13146 / CH001A)</name>
    <dbReference type="NCBI Taxonomy" id="360107"/>
    <lineage>
        <taxon>Bacteria</taxon>
        <taxon>Pseudomonadati</taxon>
        <taxon>Campylobacterota</taxon>
        <taxon>Epsilonproteobacteria</taxon>
        <taxon>Campylobacterales</taxon>
        <taxon>Campylobacteraceae</taxon>
        <taxon>Campylobacter</taxon>
    </lineage>
</organism>
<dbReference type="InterPro" id="IPR011049">
    <property type="entry name" value="Serralysin-like_metalloprot_C"/>
</dbReference>
<keyword evidence="2" id="KW-1185">Reference proteome</keyword>
<dbReference type="Proteomes" id="UP000002407">
    <property type="component" value="Chromosome"/>
</dbReference>
<accession>A7I2K7</accession>
<dbReference type="HOGENOM" id="CLU_314896_0_0_7"/>
<dbReference type="SUPFAM" id="SSF51120">
    <property type="entry name" value="beta-Roll"/>
    <property type="match status" value="1"/>
</dbReference>
<evidence type="ECO:0000313" key="1">
    <source>
        <dbReference type="EMBL" id="ABS52227.1"/>
    </source>
</evidence>
<dbReference type="RefSeq" id="WP_012109048.1">
    <property type="nucleotide sequence ID" value="NC_009714.1"/>
</dbReference>
<dbReference type="KEGG" id="cha:CHAB381_1194"/>
<dbReference type="AlphaFoldDB" id="A7I2K7"/>
<dbReference type="STRING" id="360107.CHAB381_1194"/>
<dbReference type="SUPFAM" id="SSF53474">
    <property type="entry name" value="alpha/beta-Hydrolases"/>
    <property type="match status" value="1"/>
</dbReference>
<protein>
    <submittedName>
        <fullName evidence="1">Type I secretion target ggxgxdxxx repeat (2 copies) domain protein</fullName>
    </submittedName>
</protein>
<dbReference type="Gene3D" id="2.150.10.10">
    <property type="entry name" value="Serralysin-like metalloprotease, C-terminal"/>
    <property type="match status" value="1"/>
</dbReference>
<dbReference type="PANTHER" id="PTHR39431:SF1">
    <property type="entry name" value="FRPA_C-RELATED PROTEIN"/>
    <property type="match status" value="1"/>
</dbReference>
<dbReference type="PANTHER" id="PTHR39431">
    <property type="entry name" value="FRPA/C-RELATED PROTEIN"/>
    <property type="match status" value="1"/>
</dbReference>
<evidence type="ECO:0000313" key="2">
    <source>
        <dbReference type="Proteomes" id="UP000002407"/>
    </source>
</evidence>
<dbReference type="Pfam" id="PF00353">
    <property type="entry name" value="HemolysinCabind"/>
    <property type="match status" value="2"/>
</dbReference>
<dbReference type="EMBL" id="CP000776">
    <property type="protein sequence ID" value="ABS52227.1"/>
    <property type="molecule type" value="Genomic_DNA"/>
</dbReference>
<dbReference type="eggNOG" id="COG2931">
    <property type="taxonomic scope" value="Bacteria"/>
</dbReference>
<proteinExistence type="predicted"/>
<dbReference type="InterPro" id="IPR001343">
    <property type="entry name" value="Hemolysn_Ca-bd"/>
</dbReference>
<name>A7I2K7_CAMHC</name>
<dbReference type="Gene3D" id="3.40.50.1820">
    <property type="entry name" value="alpha/beta hydrolase"/>
    <property type="match status" value="1"/>
</dbReference>
<reference evidence="2" key="1">
    <citation type="submission" date="2007-07" db="EMBL/GenBank/DDBJ databases">
        <title>Complete genome sequence of Campylobacter hominis ATCC BAA-381, a commensal isolated from the human gastrointestinal tract.</title>
        <authorList>
            <person name="Fouts D.E."/>
            <person name="Mongodin E.F."/>
            <person name="Puiu D."/>
            <person name="Sebastian Y."/>
            <person name="Miller W.G."/>
            <person name="Mandrell R.E."/>
            <person name="Nelson K.E."/>
        </authorList>
    </citation>
    <scope>NUCLEOTIDE SEQUENCE [LARGE SCALE GENOMIC DNA]</scope>
    <source>
        <strain evidence="2">ATCC BAA-381 / LMG 19568 / NCTC 13146 / CH001A</strain>
    </source>
</reference>
<dbReference type="GO" id="GO:0005509">
    <property type="term" value="F:calcium ion binding"/>
    <property type="evidence" value="ECO:0007669"/>
    <property type="project" value="InterPro"/>
</dbReference>
<dbReference type="OrthoDB" id="5319010at2"/>
<dbReference type="InterPro" id="IPR029058">
    <property type="entry name" value="AB_hydrolase_fold"/>
</dbReference>